<dbReference type="InterPro" id="IPR015424">
    <property type="entry name" value="PyrdxlP-dep_Trfase"/>
</dbReference>
<dbReference type="GO" id="GO:0005737">
    <property type="term" value="C:cytoplasm"/>
    <property type="evidence" value="ECO:0007669"/>
    <property type="project" value="TreeGrafter"/>
</dbReference>
<dbReference type="SUPFAM" id="SSF53383">
    <property type="entry name" value="PLP-dependent transferases"/>
    <property type="match status" value="1"/>
</dbReference>
<dbReference type="PANTHER" id="PTHR11808:SF86">
    <property type="entry name" value="METHIONINE GAMMA-LYASE"/>
    <property type="match status" value="1"/>
</dbReference>
<organism evidence="3 4">
    <name type="scientific">Vibrio penaeicida</name>
    <dbReference type="NCBI Taxonomy" id="104609"/>
    <lineage>
        <taxon>Bacteria</taxon>
        <taxon>Pseudomonadati</taxon>
        <taxon>Pseudomonadota</taxon>
        <taxon>Gammaproteobacteria</taxon>
        <taxon>Vibrionales</taxon>
        <taxon>Vibrionaceae</taxon>
        <taxon>Vibrio</taxon>
    </lineage>
</organism>
<evidence type="ECO:0000256" key="1">
    <source>
        <dbReference type="ARBA" id="ARBA00001933"/>
    </source>
</evidence>
<dbReference type="InterPro" id="IPR015421">
    <property type="entry name" value="PyrdxlP-dep_Trfase_major"/>
</dbReference>
<proteinExistence type="predicted"/>
<dbReference type="Pfam" id="PF01053">
    <property type="entry name" value="Cys_Met_Meta_PP"/>
    <property type="match status" value="1"/>
</dbReference>
<dbReference type="Proteomes" id="UP001156690">
    <property type="component" value="Unassembled WGS sequence"/>
</dbReference>
<dbReference type="EMBL" id="BSNX01000032">
    <property type="protein sequence ID" value="GLQ73502.1"/>
    <property type="molecule type" value="Genomic_DNA"/>
</dbReference>
<gene>
    <name evidence="3" type="primary">mdeA</name>
    <name evidence="3" type="ORF">GCM10007932_28620</name>
</gene>
<accession>A0AAV5NU06</accession>
<dbReference type="GO" id="GO:0016846">
    <property type="term" value="F:carbon-sulfur lyase activity"/>
    <property type="evidence" value="ECO:0007669"/>
    <property type="project" value="TreeGrafter"/>
</dbReference>
<dbReference type="Gene3D" id="3.40.640.10">
    <property type="entry name" value="Type I PLP-dependent aspartate aminotransferase-like (Major domain)"/>
    <property type="match status" value="1"/>
</dbReference>
<keyword evidence="2" id="KW-0663">Pyridoxal phosphate</keyword>
<comment type="caution">
    <text evidence="3">The sequence shown here is derived from an EMBL/GenBank/DDBJ whole genome shotgun (WGS) entry which is preliminary data.</text>
</comment>
<reference evidence="4" key="1">
    <citation type="journal article" date="2019" name="Int. J. Syst. Evol. Microbiol.">
        <title>The Global Catalogue of Microorganisms (GCM) 10K type strain sequencing project: providing services to taxonomists for standard genome sequencing and annotation.</title>
        <authorList>
            <consortium name="The Broad Institute Genomics Platform"/>
            <consortium name="The Broad Institute Genome Sequencing Center for Infectious Disease"/>
            <person name="Wu L."/>
            <person name="Ma J."/>
        </authorList>
    </citation>
    <scope>NUCLEOTIDE SEQUENCE [LARGE SCALE GENOMIC DNA]</scope>
    <source>
        <strain evidence="4">NBRC 15640</strain>
    </source>
</reference>
<evidence type="ECO:0000313" key="3">
    <source>
        <dbReference type="EMBL" id="GLQ73502.1"/>
    </source>
</evidence>
<comment type="cofactor">
    <cofactor evidence="1">
        <name>pyridoxal 5'-phosphate</name>
        <dbReference type="ChEBI" id="CHEBI:597326"/>
    </cofactor>
</comment>
<name>A0AAV5NU06_9VIBR</name>
<evidence type="ECO:0000313" key="4">
    <source>
        <dbReference type="Proteomes" id="UP001156690"/>
    </source>
</evidence>
<dbReference type="PANTHER" id="PTHR11808">
    <property type="entry name" value="TRANS-SULFURATION ENZYME FAMILY MEMBER"/>
    <property type="match status" value="1"/>
</dbReference>
<protein>
    <submittedName>
        <fullName evidence="3">Methionine gamma-lyase</fullName>
    </submittedName>
</protein>
<dbReference type="Gene3D" id="3.90.1150.10">
    <property type="entry name" value="Aspartate Aminotransferase, domain 1"/>
    <property type="match status" value="1"/>
</dbReference>
<dbReference type="GO" id="GO:0019346">
    <property type="term" value="P:transsulfuration"/>
    <property type="evidence" value="ECO:0007669"/>
    <property type="project" value="InterPro"/>
</dbReference>
<dbReference type="RefSeq" id="WP_126606957.1">
    <property type="nucleotide sequence ID" value="NZ_AP025144.1"/>
</dbReference>
<dbReference type="InterPro" id="IPR000277">
    <property type="entry name" value="Cys/Met-Metab_PyrdxlP-dep_enz"/>
</dbReference>
<dbReference type="AlphaFoldDB" id="A0AAV5NU06"/>
<dbReference type="InterPro" id="IPR015422">
    <property type="entry name" value="PyrdxlP-dep_Trfase_small"/>
</dbReference>
<evidence type="ECO:0000256" key="2">
    <source>
        <dbReference type="ARBA" id="ARBA00022898"/>
    </source>
</evidence>
<keyword evidence="4" id="KW-1185">Reference proteome</keyword>
<dbReference type="GO" id="GO:0030170">
    <property type="term" value="F:pyridoxal phosphate binding"/>
    <property type="evidence" value="ECO:0007669"/>
    <property type="project" value="InterPro"/>
</dbReference>
<sequence length="603" mass="67242">MNPEKQLSPLRNSTSEDGAFALAIEQAEHFGIDVETEYGRTLVELATTLYNANSKTHDLWAITMEGLTDLDKSDRIAWFNAKRFLSFQLAKILDNLQNPMRATYQSIATNNGHFAAKGAYPIFDNVAAIFSASPVITRTATYLFACTEWVEDAFNGREPLHEIYSRLLNPTSISLANHIVDIEAGTNADQYLAWNFNSGMAAIDGLLSHTLGREDIVIASRNIYGGSYQLLHDWYRKSSNLDVAIEWVDGYEASDFSKAMDTVAEKYSDRIQAGKQIYIYLESPCNPHGYVLDVAGISRAAHQRNWMVIVDTTVGTPFLHPVLKKDDPIERPDFVIHSYTKELAGSGTTTAGVVIGRNEEMFIPKGDSVSYKTANGKIRQRNWDETLFWNVYYVKGAFLDADKAFEVLNGMKTFELRVIQKSVNTLALARVFDAHPDINVSCPGLESSPNYPILKENMHLSLPASLFTIDMEGGDSREAISLDVYKQFFDMLEPAIGMQVSLGQTNTVALCPAMTTHSELSEKAQEDAGITPTTMRISVGLEDPRMFLAHIVNAAKLSIDLAHPDFSTQFPSAEKIDEIYLSTYMEVHQKFAISTPSFNQYSE</sequence>